<evidence type="ECO:0000259" key="1">
    <source>
        <dbReference type="Pfam" id="PF19993"/>
    </source>
</evidence>
<organism evidence="2 3">
    <name type="scientific">Corallococcus exercitus</name>
    <dbReference type="NCBI Taxonomy" id="2316736"/>
    <lineage>
        <taxon>Bacteria</taxon>
        <taxon>Pseudomonadati</taxon>
        <taxon>Myxococcota</taxon>
        <taxon>Myxococcia</taxon>
        <taxon>Myxococcales</taxon>
        <taxon>Cystobacterineae</taxon>
        <taxon>Myxococcaceae</taxon>
        <taxon>Corallococcus</taxon>
    </lineage>
</organism>
<sequence>MQPLRCNNPDCTLQEGGRCARIAEFPDPLADCIDLVRDLTVASVDVPTPAAPTAPWSGRHLASQDAEHLLWHSSARLVAVLGPYNAGKTSLLTSFFLQLANGQGNAFPYRFASSRTLHGFRELMDRANQWSGSTEADIVLHTTVGAEELQPRSFLHVGLRPKSPQDNRHIDMLLSDLPGEWVKAWTGHVDEAARQRMAFIQRCDAFIIVADAYALTSPGGARTDSETSLLVRRVIDFVKERKSRHPLALVLSKFDRVIQSVEPPPPEQRTERNAWGALGKRLHRTWAALDDAQQAGLPVSVFPVSSFPYRMAEGQPIGIMEPFIFIMHHADRRERWNSLQIPIAEGIRGFAMMCHWRDDS</sequence>
<dbReference type="RefSeq" id="WP_171413679.1">
    <property type="nucleotide sequence ID" value="NZ_JABFJW010000063.1"/>
</dbReference>
<reference evidence="2 3" key="1">
    <citation type="submission" date="2020-05" db="EMBL/GenBank/DDBJ databases">
        <authorList>
            <person name="Whitworth D."/>
        </authorList>
    </citation>
    <scope>NUCLEOTIDE SEQUENCE [LARGE SCALE GENOMIC DNA]</scope>
    <source>
        <strain evidence="2 3">CA046A</strain>
    </source>
</reference>
<evidence type="ECO:0000313" key="3">
    <source>
        <dbReference type="Proteomes" id="UP000528460"/>
    </source>
</evidence>
<feature type="domain" description="Double-GTPase 2" evidence="1">
    <location>
        <begin position="76"/>
        <end position="267"/>
    </location>
</feature>
<dbReference type="Gene3D" id="3.40.50.300">
    <property type="entry name" value="P-loop containing nucleotide triphosphate hydrolases"/>
    <property type="match status" value="1"/>
</dbReference>
<gene>
    <name evidence="2" type="ORF">HNS30_10655</name>
</gene>
<dbReference type="InterPro" id="IPR045528">
    <property type="entry name" value="DO-GTPase2"/>
</dbReference>
<dbReference type="AlphaFoldDB" id="A0A7Y4NE40"/>
<accession>A0A7Y4NE40</accession>
<dbReference type="CDD" id="cd00882">
    <property type="entry name" value="Ras_like_GTPase"/>
    <property type="match status" value="1"/>
</dbReference>
<name>A0A7Y4NE40_9BACT</name>
<dbReference type="EMBL" id="JABFJW010000063">
    <property type="protein sequence ID" value="NOK09490.1"/>
    <property type="molecule type" value="Genomic_DNA"/>
</dbReference>
<dbReference type="Pfam" id="PF19993">
    <property type="entry name" value="DO-GTPase2"/>
    <property type="match status" value="1"/>
</dbReference>
<dbReference type="SUPFAM" id="SSF52540">
    <property type="entry name" value="P-loop containing nucleoside triphosphate hydrolases"/>
    <property type="match status" value="1"/>
</dbReference>
<dbReference type="Proteomes" id="UP000528460">
    <property type="component" value="Unassembled WGS sequence"/>
</dbReference>
<protein>
    <submittedName>
        <fullName evidence="2">GTPase domain-containing protein</fullName>
    </submittedName>
</protein>
<comment type="caution">
    <text evidence="2">The sequence shown here is derived from an EMBL/GenBank/DDBJ whole genome shotgun (WGS) entry which is preliminary data.</text>
</comment>
<proteinExistence type="predicted"/>
<dbReference type="InterPro" id="IPR027417">
    <property type="entry name" value="P-loop_NTPase"/>
</dbReference>
<evidence type="ECO:0000313" key="2">
    <source>
        <dbReference type="EMBL" id="NOK09490.1"/>
    </source>
</evidence>